<keyword evidence="4" id="KW-1185">Reference proteome</keyword>
<dbReference type="Gene3D" id="1.20.58.300">
    <property type="entry name" value="FlgN-like"/>
    <property type="match status" value="1"/>
</dbReference>
<dbReference type="InterPro" id="IPR007809">
    <property type="entry name" value="FlgN-like"/>
</dbReference>
<dbReference type="InterPro" id="IPR036679">
    <property type="entry name" value="FlgN-like_sf"/>
</dbReference>
<protein>
    <submittedName>
        <fullName evidence="3">Flagellar protein FlgN</fullName>
    </submittedName>
</protein>
<name>A0A385YRB3_9BACL</name>
<organism evidence="3 4">
    <name type="scientific">Paenisporosarcina cavernae</name>
    <dbReference type="NCBI Taxonomy" id="2320858"/>
    <lineage>
        <taxon>Bacteria</taxon>
        <taxon>Bacillati</taxon>
        <taxon>Bacillota</taxon>
        <taxon>Bacilli</taxon>
        <taxon>Bacillales</taxon>
        <taxon>Caryophanaceae</taxon>
        <taxon>Paenisporosarcina</taxon>
    </lineage>
</organism>
<accession>A0A385YRB3</accession>
<gene>
    <name evidence="3" type="ORF">D3873_03285</name>
</gene>
<dbReference type="Proteomes" id="UP000265725">
    <property type="component" value="Chromosome"/>
</dbReference>
<reference evidence="4" key="1">
    <citation type="submission" date="2018-09" db="EMBL/GenBank/DDBJ databases">
        <authorList>
            <person name="Zhu H."/>
        </authorList>
    </citation>
    <scope>NUCLEOTIDE SEQUENCE [LARGE SCALE GENOMIC DNA]</scope>
    <source>
        <strain evidence="4">K2R23-3</strain>
    </source>
</reference>
<proteinExistence type="predicted"/>
<dbReference type="EMBL" id="CP032418">
    <property type="protein sequence ID" value="AYC28940.1"/>
    <property type="molecule type" value="Genomic_DNA"/>
</dbReference>
<dbReference type="OrthoDB" id="2381500at2"/>
<dbReference type="RefSeq" id="WP_119882682.1">
    <property type="nucleotide sequence ID" value="NZ_CP032418.1"/>
</dbReference>
<evidence type="ECO:0000313" key="3">
    <source>
        <dbReference type="EMBL" id="AYC28940.1"/>
    </source>
</evidence>
<dbReference type="Pfam" id="PF05130">
    <property type="entry name" value="FlgN"/>
    <property type="match status" value="1"/>
</dbReference>
<dbReference type="GO" id="GO:0044780">
    <property type="term" value="P:bacterial-type flagellum assembly"/>
    <property type="evidence" value="ECO:0007669"/>
    <property type="project" value="InterPro"/>
</dbReference>
<keyword evidence="3" id="KW-0969">Cilium</keyword>
<evidence type="ECO:0000256" key="1">
    <source>
        <dbReference type="ARBA" id="ARBA00022795"/>
    </source>
</evidence>
<keyword evidence="1" id="KW-1005">Bacterial flagellum biogenesis</keyword>
<dbReference type="AlphaFoldDB" id="A0A385YRB3"/>
<keyword evidence="3" id="KW-0282">Flagellum</keyword>
<sequence length="165" mass="18650">MSTETILANLTNLTRMHKSLLELAYTKTEIIKVGDMERLDQLLKDEQTHVAAISQLELQRQAVVTDYLRENGISPAETPTVATVIEAATNADDQVALTKARNDLLLVVDQLRYQNELNQKLTFQSLQFINLTMDLLKPKPDQINYSRPDKTAEPAKSKTYFDSQA</sequence>
<feature type="region of interest" description="Disordered" evidence="2">
    <location>
        <begin position="140"/>
        <end position="165"/>
    </location>
</feature>
<evidence type="ECO:0000256" key="2">
    <source>
        <dbReference type="SAM" id="MobiDB-lite"/>
    </source>
</evidence>
<feature type="compositionally biased region" description="Basic and acidic residues" evidence="2">
    <location>
        <begin position="147"/>
        <end position="156"/>
    </location>
</feature>
<dbReference type="KEGG" id="paek:D3873_03285"/>
<evidence type="ECO:0000313" key="4">
    <source>
        <dbReference type="Proteomes" id="UP000265725"/>
    </source>
</evidence>
<dbReference type="SUPFAM" id="SSF140566">
    <property type="entry name" value="FlgN-like"/>
    <property type="match status" value="1"/>
</dbReference>
<keyword evidence="3" id="KW-0966">Cell projection</keyword>